<comment type="caution">
    <text evidence="2">The sequence shown here is derived from an EMBL/GenBank/DDBJ whole genome shotgun (WGS) entry which is preliminary data.</text>
</comment>
<feature type="compositionally biased region" description="Basic and acidic residues" evidence="1">
    <location>
        <begin position="149"/>
        <end position="163"/>
    </location>
</feature>
<proteinExistence type="predicted"/>
<organism evidence="2 3">
    <name type="scientific">Penicillium olsonii</name>
    <dbReference type="NCBI Taxonomy" id="99116"/>
    <lineage>
        <taxon>Eukaryota</taxon>
        <taxon>Fungi</taxon>
        <taxon>Dikarya</taxon>
        <taxon>Ascomycota</taxon>
        <taxon>Pezizomycotina</taxon>
        <taxon>Eurotiomycetes</taxon>
        <taxon>Eurotiomycetidae</taxon>
        <taxon>Eurotiales</taxon>
        <taxon>Aspergillaceae</taxon>
        <taxon>Penicillium</taxon>
    </lineage>
</organism>
<reference evidence="2" key="1">
    <citation type="submission" date="2021-07" db="EMBL/GenBank/DDBJ databases">
        <authorList>
            <person name="Branca A.L. A."/>
        </authorList>
    </citation>
    <scope>NUCLEOTIDE SEQUENCE</scope>
</reference>
<evidence type="ECO:0000313" key="3">
    <source>
        <dbReference type="Proteomes" id="UP001153618"/>
    </source>
</evidence>
<keyword evidence="3" id="KW-1185">Reference proteome</keyword>
<evidence type="ECO:0000313" key="2">
    <source>
        <dbReference type="EMBL" id="CAG8105260.1"/>
    </source>
</evidence>
<accession>A0A9W4HP04</accession>
<dbReference type="OrthoDB" id="5421702at2759"/>
<feature type="compositionally biased region" description="Basic and acidic residues" evidence="1">
    <location>
        <begin position="525"/>
        <end position="537"/>
    </location>
</feature>
<sequence>MTSSSKEANHLQIPWYEDFTPCQFDWADDVEDSLERGDSGTKDTAGLEKPIDQTAKKEVFTDLSPSRFNWADDVEDSLERGDCSDDPTESLDCQLYRTHPCTSQVDLTRSELIGPQFERSILPTIFEEGEEGDCSLSERNSREPNSPLDSRDDEVPSGDKNDNETDEGPLAFLQQCYDELYAEREKSLTTKEIIHHFSWVGYPVSHYSATKPSESLAIILSDPKAPRGSSKYRIQAITDNALPLVDPVVLYLDGIGHRLFQLRGSQLIKASEGRVFKFYSPHGLWMDDTRETEEHTAYDPGSLAAYQDSDAVVGNGFHVASLIRAVPHGENQRLEAFEEAERCRGPPRRRTWEPRLSPLSQCETIPTVELPQRNDGQPKSSSLTECEMPTPLELPGNRSPLSNSISPSLFDIIKPMGLTDAHARARKLSDSSKCETAVSVETPQAAFTPPTKPVELSGAHTQARKPSDPGKCEATVPVETPQAKSTPPTNPVELTDELSNSSKCETAVPVKTPQAAVTPSSKPVELTDAHTRARKPSDSSQCETTAPVESPRKILTSSTTPKKRPWKPRTTIPLSQATTASKDGHHEVVSFPPPVFRRPSKTKRVLKAVMRIMGKVVYAYTV</sequence>
<dbReference type="EMBL" id="CAJVOS010000024">
    <property type="protein sequence ID" value="CAG8105260.1"/>
    <property type="molecule type" value="Genomic_DNA"/>
</dbReference>
<evidence type="ECO:0000256" key="1">
    <source>
        <dbReference type="SAM" id="MobiDB-lite"/>
    </source>
</evidence>
<feature type="compositionally biased region" description="Basic and acidic residues" evidence="1">
    <location>
        <begin position="33"/>
        <end position="52"/>
    </location>
</feature>
<dbReference type="Proteomes" id="UP001153618">
    <property type="component" value="Unassembled WGS sequence"/>
</dbReference>
<dbReference type="AlphaFoldDB" id="A0A9W4HP04"/>
<protein>
    <submittedName>
        <fullName evidence="2">Uncharacterized protein</fullName>
    </submittedName>
</protein>
<feature type="compositionally biased region" description="Polar residues" evidence="1">
    <location>
        <begin position="374"/>
        <end position="384"/>
    </location>
</feature>
<feature type="region of interest" description="Disordered" evidence="1">
    <location>
        <begin position="129"/>
        <end position="168"/>
    </location>
</feature>
<feature type="region of interest" description="Disordered" evidence="1">
    <location>
        <begin position="30"/>
        <end position="52"/>
    </location>
</feature>
<feature type="region of interest" description="Disordered" evidence="1">
    <location>
        <begin position="439"/>
        <end position="570"/>
    </location>
</feature>
<gene>
    <name evidence="2" type="ORF">POLS_LOCUS4792</name>
</gene>
<name>A0A9W4HP04_PENOL</name>
<feature type="region of interest" description="Disordered" evidence="1">
    <location>
        <begin position="576"/>
        <end position="595"/>
    </location>
</feature>
<feature type="region of interest" description="Disordered" evidence="1">
    <location>
        <begin position="366"/>
        <end position="402"/>
    </location>
</feature>